<dbReference type="RefSeq" id="WP_265385049.1">
    <property type="nucleotide sequence ID" value="NZ_CP110617.1"/>
</dbReference>
<dbReference type="InterPro" id="IPR023753">
    <property type="entry name" value="FAD/NAD-binding_dom"/>
</dbReference>
<name>A0ABY6P5M5_9NOCA</name>
<dbReference type="Gene3D" id="3.50.50.60">
    <property type="entry name" value="FAD/NAD(P)-binding domain"/>
    <property type="match status" value="2"/>
</dbReference>
<reference evidence="2" key="1">
    <citation type="submission" date="2022-10" db="EMBL/GenBank/DDBJ databases">
        <title>Rhodococcus sp.75.</title>
        <authorList>
            <person name="Sun M."/>
        </authorList>
    </citation>
    <scope>NUCLEOTIDE SEQUENCE</scope>
    <source>
        <strain evidence="2">75</strain>
        <plasmid evidence="2">unnamed2</plasmid>
    </source>
</reference>
<dbReference type="InterPro" id="IPR015904">
    <property type="entry name" value="Sulphide_quinone_reductase"/>
</dbReference>
<proteinExistence type="predicted"/>
<protein>
    <submittedName>
        <fullName evidence="2">NAD(P)/FAD-dependent oxidoreductase</fullName>
    </submittedName>
</protein>
<dbReference type="PANTHER" id="PTHR10632:SF2">
    <property type="entry name" value="SULFIDE:QUINONE OXIDOREDUCTASE, MITOCHONDRIAL"/>
    <property type="match status" value="1"/>
</dbReference>
<evidence type="ECO:0000313" key="2">
    <source>
        <dbReference type="EMBL" id="UZJ26945.1"/>
    </source>
</evidence>
<feature type="domain" description="FAD/NAD(P)-binding" evidence="1">
    <location>
        <begin position="8"/>
        <end position="305"/>
    </location>
</feature>
<keyword evidence="3" id="KW-1185">Reference proteome</keyword>
<organism evidence="2 3">
    <name type="scientific">Rhodococcus antarcticus</name>
    <dbReference type="NCBI Taxonomy" id="2987751"/>
    <lineage>
        <taxon>Bacteria</taxon>
        <taxon>Bacillati</taxon>
        <taxon>Actinomycetota</taxon>
        <taxon>Actinomycetes</taxon>
        <taxon>Mycobacteriales</taxon>
        <taxon>Nocardiaceae</taxon>
        <taxon>Rhodococcus</taxon>
    </lineage>
</organism>
<dbReference type="InterPro" id="IPR036188">
    <property type="entry name" value="FAD/NAD-bd_sf"/>
</dbReference>
<dbReference type="EMBL" id="CP110617">
    <property type="protein sequence ID" value="UZJ26945.1"/>
    <property type="molecule type" value="Genomic_DNA"/>
</dbReference>
<keyword evidence="2" id="KW-0614">Plasmid</keyword>
<evidence type="ECO:0000259" key="1">
    <source>
        <dbReference type="Pfam" id="PF07992"/>
    </source>
</evidence>
<dbReference type="Pfam" id="PF07992">
    <property type="entry name" value="Pyr_redox_2"/>
    <property type="match status" value="1"/>
</dbReference>
<gene>
    <name evidence="2" type="ORF">RHODO2019_18840</name>
</gene>
<evidence type="ECO:0000313" key="3">
    <source>
        <dbReference type="Proteomes" id="UP001164965"/>
    </source>
</evidence>
<dbReference type="PANTHER" id="PTHR10632">
    <property type="entry name" value="SULFIDE:QUINONE OXIDOREDUCTASE"/>
    <property type="match status" value="1"/>
</dbReference>
<sequence>MSTTAHHRVVIVGGGNAGISVAARLRRSGVEDVAVIEPSSTHYYQPLWTLVGGGCAPARESMRSEASVMPTGVRWVRDRAEGVDPENRTVSTTGGAVVGYDHLVVSPGLQLDWDTVPGMRAAMDSPNVSSNYTFETAPKTWDLIRTLRSGTAVFTMPSGPIKCAGAPQKIAYLAADYWRQQGVLHDIRVVLVLPTPAMFGVPVFAEELERVVARYGIEVHKSSEVTEIDPDGQKATITNNAEGSSEVLSYDLMHVVPPQSAPDWVKASPLADPANAGGYVQIDKNTMRHTRHDTVFALGDAGSSPNSKTGAAIRKQAPVVVENLLASMKGAPLTASYGGYASCPLTTARNKMLLAEFDYTMTPAPSIPFIDTTHERRDMWLLKRYGLPALYWNAILSGRA</sequence>
<geneLocation type="plasmid" evidence="2 3">
    <name>unnamed2</name>
</geneLocation>
<dbReference type="SUPFAM" id="SSF51905">
    <property type="entry name" value="FAD/NAD(P)-binding domain"/>
    <property type="match status" value="2"/>
</dbReference>
<accession>A0ABY6P5M5</accession>
<dbReference type="Proteomes" id="UP001164965">
    <property type="component" value="Plasmid unnamed2"/>
</dbReference>
<dbReference type="PRINTS" id="PR00420">
    <property type="entry name" value="RNGMNOXGNASE"/>
</dbReference>